<evidence type="ECO:0000313" key="1">
    <source>
        <dbReference type="EMBL" id="HJA86499.1"/>
    </source>
</evidence>
<dbReference type="Proteomes" id="UP000823862">
    <property type="component" value="Unassembled WGS sequence"/>
</dbReference>
<proteinExistence type="predicted"/>
<gene>
    <name evidence="1" type="ORF">H9950_09995</name>
</gene>
<dbReference type="AlphaFoldDB" id="A0A9D2HWC4"/>
<name>A0A9D2HWC4_9BACE</name>
<comment type="caution">
    <text evidence="1">The sequence shown here is derived from an EMBL/GenBank/DDBJ whole genome shotgun (WGS) entry which is preliminary data.</text>
</comment>
<organism evidence="1 2">
    <name type="scientific">Candidatus Bacteroides avicola</name>
    <dbReference type="NCBI Taxonomy" id="2838468"/>
    <lineage>
        <taxon>Bacteria</taxon>
        <taxon>Pseudomonadati</taxon>
        <taxon>Bacteroidota</taxon>
        <taxon>Bacteroidia</taxon>
        <taxon>Bacteroidales</taxon>
        <taxon>Bacteroidaceae</taxon>
        <taxon>Bacteroides</taxon>
    </lineage>
</organism>
<sequence>MKIYRFSIGQDKEKAYPQKKAYLPCLFAEPIRTITDYVYQKAPVFHAQILCPQNNKNIFTYQTKAAQTFCLPLSDRLLRLFRQAPEEASKLSRVYWQGIRRNLPRHKEQTLYSVEVNR</sequence>
<dbReference type="EMBL" id="DWZI01000049">
    <property type="protein sequence ID" value="HJA86499.1"/>
    <property type="molecule type" value="Genomic_DNA"/>
</dbReference>
<protein>
    <submittedName>
        <fullName evidence="1">Uncharacterized protein</fullName>
    </submittedName>
</protein>
<evidence type="ECO:0000313" key="2">
    <source>
        <dbReference type="Proteomes" id="UP000823862"/>
    </source>
</evidence>
<reference evidence="1" key="2">
    <citation type="submission" date="2021-04" db="EMBL/GenBank/DDBJ databases">
        <authorList>
            <person name="Gilroy R."/>
        </authorList>
    </citation>
    <scope>NUCLEOTIDE SEQUENCE</scope>
    <source>
        <strain evidence="1">ChiHjej12B11-9795</strain>
    </source>
</reference>
<reference evidence="1" key="1">
    <citation type="journal article" date="2021" name="PeerJ">
        <title>Extensive microbial diversity within the chicken gut microbiome revealed by metagenomics and culture.</title>
        <authorList>
            <person name="Gilroy R."/>
            <person name="Ravi A."/>
            <person name="Getino M."/>
            <person name="Pursley I."/>
            <person name="Horton D.L."/>
            <person name="Alikhan N.F."/>
            <person name="Baker D."/>
            <person name="Gharbi K."/>
            <person name="Hall N."/>
            <person name="Watson M."/>
            <person name="Adriaenssens E.M."/>
            <person name="Foster-Nyarko E."/>
            <person name="Jarju S."/>
            <person name="Secka A."/>
            <person name="Antonio M."/>
            <person name="Oren A."/>
            <person name="Chaudhuri R.R."/>
            <person name="La Ragione R."/>
            <person name="Hildebrand F."/>
            <person name="Pallen M.J."/>
        </authorList>
    </citation>
    <scope>NUCLEOTIDE SEQUENCE</scope>
    <source>
        <strain evidence="1">ChiHjej12B11-9795</strain>
    </source>
</reference>
<accession>A0A9D2HWC4</accession>